<gene>
    <name evidence="1" type="ORF">O1G22_41495</name>
</gene>
<dbReference type="EMBL" id="CP115300">
    <property type="protein sequence ID" value="WBO68821.1"/>
    <property type="molecule type" value="Genomic_DNA"/>
</dbReference>
<dbReference type="RefSeq" id="WP_270086048.1">
    <property type="nucleotide sequence ID" value="NZ_CP115300.1"/>
</dbReference>
<organism evidence="1 2">
    <name type="scientific">Streptomyces camelliae</name>
    <dbReference type="NCBI Taxonomy" id="3004093"/>
    <lineage>
        <taxon>Bacteria</taxon>
        <taxon>Bacillati</taxon>
        <taxon>Actinomycetota</taxon>
        <taxon>Actinomycetes</taxon>
        <taxon>Kitasatosporales</taxon>
        <taxon>Streptomycetaceae</taxon>
        <taxon>Streptomyces</taxon>
    </lineage>
</organism>
<sequence>MLALLVDAGADPDRDNLHGVSPRRLADWRIGSDVAAHLGKRPAS</sequence>
<keyword evidence="2" id="KW-1185">Reference proteome</keyword>
<proteinExistence type="predicted"/>
<evidence type="ECO:0008006" key="3">
    <source>
        <dbReference type="Google" id="ProtNLM"/>
    </source>
</evidence>
<reference evidence="1 2" key="1">
    <citation type="submission" date="2022-12" db="EMBL/GenBank/DDBJ databases">
        <authorList>
            <person name="Mo P."/>
        </authorList>
    </citation>
    <scope>NUCLEOTIDE SEQUENCE [LARGE SCALE GENOMIC DNA]</scope>
    <source>
        <strain evidence="1 2">HUAS 2-6</strain>
    </source>
</reference>
<accession>A0ABY7PDY9</accession>
<evidence type="ECO:0000313" key="2">
    <source>
        <dbReference type="Proteomes" id="UP001212326"/>
    </source>
</evidence>
<protein>
    <recommendedName>
        <fullName evidence="3">Ankyrin</fullName>
    </recommendedName>
</protein>
<dbReference type="Proteomes" id="UP001212326">
    <property type="component" value="Chromosome"/>
</dbReference>
<evidence type="ECO:0000313" key="1">
    <source>
        <dbReference type="EMBL" id="WBO68821.1"/>
    </source>
</evidence>
<name>A0ABY7PDY9_9ACTN</name>